<evidence type="ECO:0000256" key="6">
    <source>
        <dbReference type="ARBA" id="ARBA00023082"/>
    </source>
</evidence>
<comment type="similarity">
    <text evidence="1">Belongs to the sigma-54 factor family.</text>
</comment>
<evidence type="ECO:0000313" key="11">
    <source>
        <dbReference type="EMBL" id="NOV02933.1"/>
    </source>
</evidence>
<sequence>MMLMRPGYGMFQQQSVKMRLTPQLRKAITILQLSTPELLEVVQQEMDENPVLEFAPVQERAAEFSTYRSTSKRDSDAPYDLLNHAASNEISLERHLKEQLMFMPKIPQTLRRIVVFMIGNLDANGYLRPSLSEISDALKVEGELAEQAISLLQSFEPTGVGARNLRECLLLQVQSLAESFPLVAVLIRHHLKDVAGYHVHKLSQRLQASPQEIQAAMDVIKGVNPRPGAAFHTEAVHYIMPEIVIEQSGERLAVHTHQASLPRLSMNGYYERIAREGRDTNEAARFLAGKIQSAMFFLRCLEQRRKTIFRVAQAIADEQSEFFWRGTAHLKPMTLKHIADKLGMHESTVSRATAGKYAQTPWGIFELKHFFPSGLPNQSGEAASSERVKSRLKEWVRSENPAKPYSDHKLAALLMQEGIQISRRTVAKYREELGISSSQRRKRI</sequence>
<dbReference type="Gene3D" id="1.10.10.1330">
    <property type="entry name" value="RNA polymerase sigma-54 factor, core-binding domain"/>
    <property type="match status" value="1"/>
</dbReference>
<feature type="domain" description="RNA polymerase sigma factor 54 core-binding" evidence="10">
    <location>
        <begin position="84"/>
        <end position="270"/>
    </location>
</feature>
<reference evidence="11 12" key="1">
    <citation type="submission" date="2019-10" db="EMBL/GenBank/DDBJ databases">
        <title>Description of Paenibacillus pedi sp. nov.</title>
        <authorList>
            <person name="Carlier A."/>
            <person name="Qi S."/>
        </authorList>
    </citation>
    <scope>NUCLEOTIDE SEQUENCE [LARGE SCALE GENOMIC DNA]</scope>
    <source>
        <strain evidence="11 12">LMG 31457</strain>
    </source>
</reference>
<feature type="domain" description="RNA polymerase sigma factor 54 DNA-binding" evidence="9">
    <location>
        <begin position="286"/>
        <end position="443"/>
    </location>
</feature>
<organism evidence="11 12">
    <name type="scientific">Paenibacillus planticolens</name>
    <dbReference type="NCBI Taxonomy" id="2654976"/>
    <lineage>
        <taxon>Bacteria</taxon>
        <taxon>Bacillati</taxon>
        <taxon>Bacillota</taxon>
        <taxon>Bacilli</taxon>
        <taxon>Bacillales</taxon>
        <taxon>Paenibacillaceae</taxon>
        <taxon>Paenibacillus</taxon>
    </lineage>
</organism>
<dbReference type="InterPro" id="IPR038709">
    <property type="entry name" value="RpoN_core-bd_sf"/>
</dbReference>
<dbReference type="PROSITE" id="PS50044">
    <property type="entry name" value="SIGMA54_3"/>
    <property type="match status" value="1"/>
</dbReference>
<evidence type="ECO:0000256" key="8">
    <source>
        <dbReference type="ARBA" id="ARBA00023163"/>
    </source>
</evidence>
<dbReference type="Pfam" id="PF04552">
    <property type="entry name" value="Sigma54_DBD"/>
    <property type="match status" value="1"/>
</dbReference>
<evidence type="ECO:0000256" key="1">
    <source>
        <dbReference type="ARBA" id="ARBA00008798"/>
    </source>
</evidence>
<keyword evidence="12" id="KW-1185">Reference proteome</keyword>
<dbReference type="Pfam" id="PF00309">
    <property type="entry name" value="Sigma54_AID"/>
    <property type="match status" value="1"/>
</dbReference>
<dbReference type="Gene3D" id="1.10.10.60">
    <property type="entry name" value="Homeodomain-like"/>
    <property type="match status" value="1"/>
</dbReference>
<dbReference type="PROSITE" id="PS00717">
    <property type="entry name" value="SIGMA54_1"/>
    <property type="match status" value="1"/>
</dbReference>
<comment type="caution">
    <text evidence="11">The sequence shown here is derived from an EMBL/GenBank/DDBJ whole genome shotgun (WGS) entry which is preliminary data.</text>
</comment>
<keyword evidence="8" id="KW-0804">Transcription</keyword>
<keyword evidence="4" id="KW-0548">Nucleotidyltransferase</keyword>
<name>A0ABX1ZT41_9BACL</name>
<dbReference type="PIRSF" id="PIRSF000774">
    <property type="entry name" value="RpoN"/>
    <property type="match status" value="1"/>
</dbReference>
<evidence type="ECO:0000313" key="12">
    <source>
        <dbReference type="Proteomes" id="UP000618579"/>
    </source>
</evidence>
<evidence type="ECO:0000256" key="7">
    <source>
        <dbReference type="ARBA" id="ARBA00023125"/>
    </source>
</evidence>
<keyword evidence="3" id="KW-0808">Transferase</keyword>
<evidence type="ECO:0000259" key="10">
    <source>
        <dbReference type="Pfam" id="PF04963"/>
    </source>
</evidence>
<dbReference type="InterPro" id="IPR000394">
    <property type="entry name" value="RNA_pol_sigma_54"/>
</dbReference>
<proteinExistence type="inferred from homology"/>
<keyword evidence="6" id="KW-0731">Sigma factor</keyword>
<dbReference type="PANTHER" id="PTHR32248:SF4">
    <property type="entry name" value="RNA POLYMERASE SIGMA-54 FACTOR"/>
    <property type="match status" value="1"/>
</dbReference>
<dbReference type="InterPro" id="IPR007046">
    <property type="entry name" value="RNA_pol_sigma_54_core-bd"/>
</dbReference>
<evidence type="ECO:0000256" key="3">
    <source>
        <dbReference type="ARBA" id="ARBA00022679"/>
    </source>
</evidence>
<dbReference type="Proteomes" id="UP000618579">
    <property type="component" value="Unassembled WGS sequence"/>
</dbReference>
<evidence type="ECO:0000256" key="2">
    <source>
        <dbReference type="ARBA" id="ARBA00022478"/>
    </source>
</evidence>
<dbReference type="PRINTS" id="PR00045">
    <property type="entry name" value="SIGMA54FCT"/>
</dbReference>
<protein>
    <submittedName>
        <fullName evidence="11">RNA polymerase factor sigma-54</fullName>
    </submittedName>
</protein>
<keyword evidence="5" id="KW-0805">Transcription regulation</keyword>
<accession>A0ABX1ZT41</accession>
<dbReference type="Pfam" id="PF04963">
    <property type="entry name" value="Sigma54_CBD"/>
    <property type="match status" value="1"/>
</dbReference>
<gene>
    <name evidence="11" type="primary">rpoN</name>
    <name evidence="11" type="ORF">GC097_23285</name>
</gene>
<evidence type="ECO:0000259" key="9">
    <source>
        <dbReference type="Pfam" id="PF04552"/>
    </source>
</evidence>
<dbReference type="InterPro" id="IPR007634">
    <property type="entry name" value="RNA_pol_sigma_54_DNA-bd"/>
</dbReference>
<evidence type="ECO:0000256" key="5">
    <source>
        <dbReference type="ARBA" id="ARBA00023015"/>
    </source>
</evidence>
<keyword evidence="7" id="KW-0238">DNA-binding</keyword>
<keyword evidence="2" id="KW-0240">DNA-directed RNA polymerase</keyword>
<dbReference type="PANTHER" id="PTHR32248">
    <property type="entry name" value="RNA POLYMERASE SIGMA-54 FACTOR"/>
    <property type="match status" value="1"/>
</dbReference>
<dbReference type="PROSITE" id="PS00718">
    <property type="entry name" value="SIGMA54_2"/>
    <property type="match status" value="1"/>
</dbReference>
<evidence type="ECO:0000256" key="4">
    <source>
        <dbReference type="ARBA" id="ARBA00022695"/>
    </source>
</evidence>
<dbReference type="NCBIfam" id="TIGR02395">
    <property type="entry name" value="rpoN_sigma"/>
    <property type="match status" value="1"/>
</dbReference>
<dbReference type="EMBL" id="WHNZ01000049">
    <property type="protein sequence ID" value="NOV02933.1"/>
    <property type="molecule type" value="Genomic_DNA"/>
</dbReference>